<organism evidence="4 5">
    <name type="scientific">Desulfobaculum xiamenense</name>
    <dbReference type="NCBI Taxonomy" id="995050"/>
    <lineage>
        <taxon>Bacteria</taxon>
        <taxon>Pseudomonadati</taxon>
        <taxon>Thermodesulfobacteriota</taxon>
        <taxon>Desulfovibrionia</taxon>
        <taxon>Desulfovibrionales</taxon>
        <taxon>Desulfovibrionaceae</taxon>
        <taxon>Desulfobaculum</taxon>
    </lineage>
</organism>
<dbReference type="AlphaFoldDB" id="A0A846QU43"/>
<evidence type="ECO:0000256" key="1">
    <source>
        <dbReference type="ARBA" id="ARBA00006821"/>
    </source>
</evidence>
<evidence type="ECO:0000259" key="3">
    <source>
        <dbReference type="Pfam" id="PF03065"/>
    </source>
</evidence>
<dbReference type="Pfam" id="PF03065">
    <property type="entry name" value="Glyco_hydro_57"/>
    <property type="match status" value="1"/>
</dbReference>
<dbReference type="GO" id="GO:0005975">
    <property type="term" value="P:carbohydrate metabolic process"/>
    <property type="evidence" value="ECO:0007669"/>
    <property type="project" value="InterPro"/>
</dbReference>
<comment type="similarity">
    <text evidence="1">Belongs to the glycosyl hydrolase 57 family.</text>
</comment>
<dbReference type="Pfam" id="PF12055">
    <property type="entry name" value="DUF3536"/>
    <property type="match status" value="1"/>
</dbReference>
<dbReference type="RefSeq" id="WP_167942095.1">
    <property type="nucleotide sequence ID" value="NZ_JAATJA010000003.1"/>
</dbReference>
<dbReference type="InterPro" id="IPR021923">
    <property type="entry name" value="DUF3536"/>
</dbReference>
<dbReference type="InterPro" id="IPR004300">
    <property type="entry name" value="Glyco_hydro_57_N"/>
</dbReference>
<dbReference type="PANTHER" id="PTHR36306:SF3">
    <property type="entry name" value="GLYCOSIDE HYDROLASE FAMILY 57"/>
    <property type="match status" value="1"/>
</dbReference>
<dbReference type="Gene3D" id="3.20.110.20">
    <property type="match status" value="1"/>
</dbReference>
<feature type="domain" description="Glycoside hydrolase family 57 N-terminal" evidence="3">
    <location>
        <begin position="115"/>
        <end position="299"/>
    </location>
</feature>
<dbReference type="SUPFAM" id="SSF88713">
    <property type="entry name" value="Glycoside hydrolase/deacetylase"/>
    <property type="match status" value="1"/>
</dbReference>
<dbReference type="PANTHER" id="PTHR36306">
    <property type="entry name" value="ALPHA-AMYLASE-RELATED-RELATED"/>
    <property type="match status" value="1"/>
</dbReference>
<dbReference type="GO" id="GO:0003824">
    <property type="term" value="F:catalytic activity"/>
    <property type="evidence" value="ECO:0007669"/>
    <property type="project" value="InterPro"/>
</dbReference>
<dbReference type="InterPro" id="IPR011330">
    <property type="entry name" value="Glyco_hydro/deAcase_b/a-brl"/>
</dbReference>
<dbReference type="CDD" id="cd10797">
    <property type="entry name" value="GH57N_APU_like_1"/>
    <property type="match status" value="1"/>
</dbReference>
<proteinExistence type="inferred from homology"/>
<name>A0A846QU43_9BACT</name>
<evidence type="ECO:0000313" key="4">
    <source>
        <dbReference type="EMBL" id="NJB69005.1"/>
    </source>
</evidence>
<evidence type="ECO:0000256" key="2">
    <source>
        <dbReference type="ARBA" id="ARBA00023277"/>
    </source>
</evidence>
<keyword evidence="5" id="KW-1185">Reference proteome</keyword>
<gene>
    <name evidence="4" type="ORF">GGQ74_002699</name>
</gene>
<reference evidence="4 5" key="1">
    <citation type="submission" date="2020-03" db="EMBL/GenBank/DDBJ databases">
        <title>Genomic Encyclopedia of Type Strains, Phase IV (KMG-IV): sequencing the most valuable type-strain genomes for metagenomic binning, comparative biology and taxonomic classification.</title>
        <authorList>
            <person name="Goeker M."/>
        </authorList>
    </citation>
    <scope>NUCLEOTIDE SEQUENCE [LARGE SCALE GENOMIC DNA]</scope>
    <source>
        <strain evidence="4 5">DSM 24233</strain>
    </source>
</reference>
<keyword evidence="2" id="KW-0119">Carbohydrate metabolism</keyword>
<dbReference type="Proteomes" id="UP000580856">
    <property type="component" value="Unassembled WGS sequence"/>
</dbReference>
<accession>A0A846QU43</accession>
<evidence type="ECO:0000313" key="5">
    <source>
        <dbReference type="Proteomes" id="UP000580856"/>
    </source>
</evidence>
<protein>
    <recommendedName>
        <fullName evidence="3">Glycoside hydrolase family 57 N-terminal domain-containing protein</fullName>
    </recommendedName>
</protein>
<dbReference type="EMBL" id="JAATJA010000003">
    <property type="protein sequence ID" value="NJB69005.1"/>
    <property type="molecule type" value="Genomic_DNA"/>
</dbReference>
<comment type="caution">
    <text evidence="4">The sequence shown here is derived from an EMBL/GenBank/DDBJ whole genome shotgun (WGS) entry which is preliminary data.</text>
</comment>
<dbReference type="InterPro" id="IPR052046">
    <property type="entry name" value="GH57_Enzymes"/>
</dbReference>
<sequence>MDRHLCIHGHFYQPPREDPWLRTTLPEGSAAPGLNWNERIGRESYAPLAWARVLGEAGRIRDIVNVYEYLSFNFGPTLFTWMERNDPDTYARIIEADAQARRRIGFGGALAQICHHVIMPLASNDDKKIETAWAVQDFEARFGRHPDGLWLSETAVDTPTLEVLAQAGIAFTVLAPRQAAAVAPLGADQWRDVDEGSLDISRPYRVELPSGRSISVFFYHGGLSQAVAFEQLLRDGDAFWTRIRGASMPGLLSLATDGETYGHHFTFGEMALAFMLMKAEADPEITLTNYSAHLAAHPPIERVRLREPSSWSCVHGVERWRADCGCHTGGHPRWNQKWRAPLRRAQDGLRSHIHAHFMHAGPDVFTDAFSTLSAYGSVRYGKTVPQDFAAEHFRPGLDATGQRRAWDLLEMEQWSLASLASCAWFFDDLDRIEPLNAMTYALRALELARATGLADDPEPAYLNELGQAIANGPPPLSGAELYAKRVLPRMESAESLVAQALITLWVRGQSGLSTDSVVHWPGVRVEIVFDEAPGAKQAAGRAIITRPGDRTDEHRWLWERSSTENPLECTIMLLGPDGQPGRGFTPAMLPWNKRQALSLEWVKATEDTQWQRQEIAAGAGLHFMQPWTESQATQNMAWAWGRLWAPLAWAHVMAGDRSPRNVREFLLAHAPGESDRRAFERRIVGEALRLLGDTPNCPKVLDILRRAADVCPGLDMWRVQNRVWCLDIRHEGQWELSQFLGFAPDVRA</sequence>